<dbReference type="PROSITE" id="PS51257">
    <property type="entry name" value="PROKAR_LIPOPROTEIN"/>
    <property type="match status" value="1"/>
</dbReference>
<dbReference type="RefSeq" id="WP_245118048.1">
    <property type="nucleotide sequence ID" value="NZ_CP095061.1"/>
</dbReference>
<proteinExistence type="predicted"/>
<protein>
    <recommendedName>
        <fullName evidence="3">POTRA domain-containing protein</fullName>
    </recommendedName>
</protein>
<gene>
    <name evidence="1" type="ORF">MUN86_12020</name>
</gene>
<name>A0ABY4G0J3_9BACT</name>
<evidence type="ECO:0000313" key="1">
    <source>
        <dbReference type="EMBL" id="UOQ64323.1"/>
    </source>
</evidence>
<evidence type="ECO:0008006" key="3">
    <source>
        <dbReference type="Google" id="ProtNLM"/>
    </source>
</evidence>
<dbReference type="EMBL" id="CP095061">
    <property type="protein sequence ID" value="UOQ64323.1"/>
    <property type="molecule type" value="Genomic_DNA"/>
</dbReference>
<dbReference type="Gene3D" id="3.10.20.310">
    <property type="entry name" value="membrane protein fhac"/>
    <property type="match status" value="1"/>
</dbReference>
<organism evidence="1 2">
    <name type="scientific">Hymenobacter volaticus</name>
    <dbReference type="NCBI Taxonomy" id="2932254"/>
    <lineage>
        <taxon>Bacteria</taxon>
        <taxon>Pseudomonadati</taxon>
        <taxon>Bacteroidota</taxon>
        <taxon>Cytophagia</taxon>
        <taxon>Cytophagales</taxon>
        <taxon>Hymenobacteraceae</taxon>
        <taxon>Hymenobacter</taxon>
    </lineage>
</organism>
<evidence type="ECO:0000313" key="2">
    <source>
        <dbReference type="Proteomes" id="UP000830401"/>
    </source>
</evidence>
<accession>A0ABY4G0J3</accession>
<sequence length="448" mass="50698">MIDKKSGPTRPVCLTLLLLALLAVGCSPLRLLGPNQLLLSQIELEGVKQADAERLQALYRQKPNSRFPLPKLAIYQLGRSFYNSGRIERKLDSTRAEYSRRILAARPDSAKVGKLLTRRERQTRRLQLVLDKGNAIMRLGEPPVVYDTALTRQTADQLATFLKSKGFFRSRVSYSDTLADRRFSLGRLFGGPDSLHRRRVVVTYRITENAPFRYSQLDYDIADSVVAQRVLASQPASLLHVGEQYDEELIGQERARIETLLKNEGYFDFRQQYITLEADTSFAPTTVRLRTIVASPGPGLLHPRYTIRRVRFITDAGTIRFGQKRDTLVQDSTLFLAFKHQISPRLLNRKVAIDAGDYYSLTATQTTQRQLSQLDVFRFANVNYQKVRPVTLEDSLNRQLDANIAASPAKRYQETVEFGGTYVAGLPGPFGNLRIKARNPFGGLKCLN</sequence>
<reference evidence="1" key="1">
    <citation type="submission" date="2022-04" db="EMBL/GenBank/DDBJ databases">
        <title>Hymenobacter sp. isolated from the air.</title>
        <authorList>
            <person name="Won M."/>
            <person name="Lee C.-M."/>
            <person name="Woen H.-Y."/>
            <person name="Kwon S.-W."/>
        </authorList>
    </citation>
    <scope>NUCLEOTIDE SEQUENCE</scope>
    <source>
        <strain evidence="1">5420S-77</strain>
    </source>
</reference>
<keyword evidence="2" id="KW-1185">Reference proteome</keyword>
<dbReference type="Proteomes" id="UP000830401">
    <property type="component" value="Chromosome"/>
</dbReference>